<dbReference type="CDD" id="cd04301">
    <property type="entry name" value="NAT_SF"/>
    <property type="match status" value="1"/>
</dbReference>
<protein>
    <submittedName>
        <fullName evidence="2">N-acetyltransferase</fullName>
    </submittedName>
</protein>
<dbReference type="Gene3D" id="3.40.630.30">
    <property type="match status" value="1"/>
</dbReference>
<sequence length="188" mass="21420">MMIQIRLEEEKDYLLVEKITKEAFDGLHGPGCDEHLIVHKLRKSACFIPNLSYVLEKDGQVIGHIVFSKAKVIGDEEYEVISFGPVSIIKNEQGKGYGTKLIQYGIDQAKQLGYKAIVIYGHPEYYPRFGFVNAEKFQITTKDGQNFNAFMALELYEGALDSIKGKFYEDKVFQVDSSELEAFNLKFL</sequence>
<proteinExistence type="predicted"/>
<gene>
    <name evidence="2" type="ORF">HF295_07775</name>
</gene>
<dbReference type="PROSITE" id="PS51186">
    <property type="entry name" value="GNAT"/>
    <property type="match status" value="1"/>
</dbReference>
<keyword evidence="3" id="KW-1185">Reference proteome</keyword>
<reference evidence="2 3" key="1">
    <citation type="submission" date="2020-04" db="EMBL/GenBank/DDBJ databases">
        <authorList>
            <person name="Zheng R.K."/>
            <person name="Sun C.M."/>
        </authorList>
    </citation>
    <scope>NUCLEOTIDE SEQUENCE [LARGE SCALE GENOMIC DNA]</scope>
    <source>
        <strain evidence="3">zrk29</strain>
    </source>
</reference>
<dbReference type="SUPFAM" id="SSF55729">
    <property type="entry name" value="Acyl-CoA N-acyltransferases (Nat)"/>
    <property type="match status" value="1"/>
</dbReference>
<keyword evidence="2" id="KW-0808">Transferase</keyword>
<organism evidence="2 3">
    <name type="scientific">Hujiaoplasma nucleasis</name>
    <dbReference type="NCBI Taxonomy" id="2725268"/>
    <lineage>
        <taxon>Bacteria</taxon>
        <taxon>Bacillati</taxon>
        <taxon>Mycoplasmatota</taxon>
        <taxon>Mollicutes</taxon>
        <taxon>Candidatus Izemoplasmatales</taxon>
        <taxon>Hujiaoplasmataceae</taxon>
        <taxon>Hujiaoplasma</taxon>
    </lineage>
</organism>
<dbReference type="Proteomes" id="UP000512167">
    <property type="component" value="Chromosome"/>
</dbReference>
<dbReference type="AlphaFoldDB" id="A0A7L6N413"/>
<evidence type="ECO:0000259" key="1">
    <source>
        <dbReference type="PROSITE" id="PS51186"/>
    </source>
</evidence>
<dbReference type="InterPro" id="IPR016181">
    <property type="entry name" value="Acyl_CoA_acyltransferase"/>
</dbReference>
<dbReference type="EMBL" id="CP051151">
    <property type="protein sequence ID" value="QLY40996.1"/>
    <property type="molecule type" value="Genomic_DNA"/>
</dbReference>
<accession>A0A7L6N413</accession>
<dbReference type="Pfam" id="PF00583">
    <property type="entry name" value="Acetyltransf_1"/>
    <property type="match status" value="1"/>
</dbReference>
<evidence type="ECO:0000313" key="3">
    <source>
        <dbReference type="Proteomes" id="UP000512167"/>
    </source>
</evidence>
<feature type="domain" description="N-acetyltransferase" evidence="1">
    <location>
        <begin position="3"/>
        <end position="156"/>
    </location>
</feature>
<evidence type="ECO:0000313" key="2">
    <source>
        <dbReference type="EMBL" id="QLY40996.1"/>
    </source>
</evidence>
<dbReference type="InterPro" id="IPR000182">
    <property type="entry name" value="GNAT_dom"/>
</dbReference>
<name>A0A7L6N413_9MOLU</name>
<dbReference type="GO" id="GO:0016747">
    <property type="term" value="F:acyltransferase activity, transferring groups other than amino-acyl groups"/>
    <property type="evidence" value="ECO:0007669"/>
    <property type="project" value="InterPro"/>
</dbReference>
<dbReference type="KEGG" id="tbk:HF295_07775"/>